<dbReference type="RefSeq" id="WP_163385738.1">
    <property type="nucleotide sequence ID" value="NZ_JAUFQS010000001.1"/>
</dbReference>
<dbReference type="EMBL" id="JAUFQS010000001">
    <property type="protein sequence ID" value="MDN3686275.1"/>
    <property type="molecule type" value="Genomic_DNA"/>
</dbReference>
<organism evidence="10 11">
    <name type="scientific">Cyclobacterium jeungdonense</name>
    <dbReference type="NCBI Taxonomy" id="708087"/>
    <lineage>
        <taxon>Bacteria</taxon>
        <taxon>Pseudomonadati</taxon>
        <taxon>Bacteroidota</taxon>
        <taxon>Cytophagia</taxon>
        <taxon>Cytophagales</taxon>
        <taxon>Cyclobacteriaceae</taxon>
        <taxon>Cyclobacterium</taxon>
    </lineage>
</organism>
<evidence type="ECO:0000256" key="1">
    <source>
        <dbReference type="ARBA" id="ARBA00004651"/>
    </source>
</evidence>
<evidence type="ECO:0000256" key="7">
    <source>
        <dbReference type="SAM" id="Phobius"/>
    </source>
</evidence>
<feature type="transmembrane region" description="Helical" evidence="7">
    <location>
        <begin position="695"/>
        <end position="717"/>
    </location>
</feature>
<feature type="transmembrane region" description="Helical" evidence="7">
    <location>
        <begin position="20"/>
        <end position="42"/>
    </location>
</feature>
<comment type="caution">
    <text evidence="10">The sequence shown here is derived from an EMBL/GenBank/DDBJ whole genome shotgun (WGS) entry which is preliminary data.</text>
</comment>
<evidence type="ECO:0000256" key="3">
    <source>
        <dbReference type="ARBA" id="ARBA00022692"/>
    </source>
</evidence>
<feature type="transmembrane region" description="Helical" evidence="7">
    <location>
        <begin position="287"/>
        <end position="311"/>
    </location>
</feature>
<dbReference type="Proteomes" id="UP001236663">
    <property type="component" value="Unassembled WGS sequence"/>
</dbReference>
<feature type="transmembrane region" description="Helical" evidence="7">
    <location>
        <begin position="427"/>
        <end position="449"/>
    </location>
</feature>
<comment type="subcellular location">
    <subcellularLocation>
        <location evidence="1">Cell membrane</location>
        <topology evidence="1">Multi-pass membrane protein</topology>
    </subcellularLocation>
</comment>
<gene>
    <name evidence="10" type="ORF">QWZ15_00415</name>
</gene>
<dbReference type="InterPro" id="IPR050250">
    <property type="entry name" value="Macrolide_Exporter_MacB"/>
</dbReference>
<keyword evidence="2" id="KW-1003">Cell membrane</keyword>
<dbReference type="InterPro" id="IPR003838">
    <property type="entry name" value="ABC3_permease_C"/>
</dbReference>
<name>A0ABT8C0E7_9BACT</name>
<feature type="transmembrane region" description="Helical" evidence="7">
    <location>
        <begin position="380"/>
        <end position="406"/>
    </location>
</feature>
<feature type="transmembrane region" description="Helical" evidence="7">
    <location>
        <begin position="332"/>
        <end position="360"/>
    </location>
</feature>
<feature type="transmembrane region" description="Helical" evidence="7">
    <location>
        <begin position="745"/>
        <end position="764"/>
    </location>
</feature>
<evidence type="ECO:0000256" key="4">
    <source>
        <dbReference type="ARBA" id="ARBA00022989"/>
    </source>
</evidence>
<evidence type="ECO:0000259" key="8">
    <source>
        <dbReference type="Pfam" id="PF02687"/>
    </source>
</evidence>
<dbReference type="Pfam" id="PF02687">
    <property type="entry name" value="FtsX"/>
    <property type="match status" value="2"/>
</dbReference>
<keyword evidence="3 7" id="KW-0812">Transmembrane</keyword>
<dbReference type="Pfam" id="PF12704">
    <property type="entry name" value="MacB_PCD"/>
    <property type="match status" value="1"/>
</dbReference>
<keyword evidence="5 7" id="KW-0472">Membrane</keyword>
<feature type="domain" description="ABC3 transporter permease C-terminal" evidence="8">
    <location>
        <begin position="696"/>
        <end position="807"/>
    </location>
</feature>
<evidence type="ECO:0000256" key="2">
    <source>
        <dbReference type="ARBA" id="ARBA00022475"/>
    </source>
</evidence>
<dbReference type="PANTHER" id="PTHR30572">
    <property type="entry name" value="MEMBRANE COMPONENT OF TRANSPORTER-RELATED"/>
    <property type="match status" value="1"/>
</dbReference>
<reference evidence="11" key="1">
    <citation type="journal article" date="2019" name="Int. J. Syst. Evol. Microbiol.">
        <title>The Global Catalogue of Microorganisms (GCM) 10K type strain sequencing project: providing services to taxonomists for standard genome sequencing and annotation.</title>
        <authorList>
            <consortium name="The Broad Institute Genomics Platform"/>
            <consortium name="The Broad Institute Genome Sequencing Center for Infectious Disease"/>
            <person name="Wu L."/>
            <person name="Ma J."/>
        </authorList>
    </citation>
    <scope>NUCLEOTIDE SEQUENCE [LARGE SCALE GENOMIC DNA]</scope>
    <source>
        <strain evidence="11">CECT 7706</strain>
    </source>
</reference>
<proteinExistence type="inferred from homology"/>
<feature type="domain" description="ABC3 transporter permease C-terminal" evidence="8">
    <location>
        <begin position="292"/>
        <end position="407"/>
    </location>
</feature>
<protein>
    <submittedName>
        <fullName evidence="10">ABC transporter permease</fullName>
    </submittedName>
</protein>
<evidence type="ECO:0000256" key="5">
    <source>
        <dbReference type="ARBA" id="ARBA00023136"/>
    </source>
</evidence>
<dbReference type="InterPro" id="IPR025857">
    <property type="entry name" value="MacB_PCD"/>
</dbReference>
<evidence type="ECO:0000256" key="6">
    <source>
        <dbReference type="ARBA" id="ARBA00038076"/>
    </source>
</evidence>
<feature type="domain" description="MacB-like periplasmic core" evidence="9">
    <location>
        <begin position="23"/>
        <end position="243"/>
    </location>
</feature>
<comment type="similarity">
    <text evidence="6">Belongs to the ABC-4 integral membrane protein family.</text>
</comment>
<keyword evidence="11" id="KW-1185">Reference proteome</keyword>
<evidence type="ECO:0000259" key="9">
    <source>
        <dbReference type="Pfam" id="PF12704"/>
    </source>
</evidence>
<keyword evidence="4 7" id="KW-1133">Transmembrane helix</keyword>
<evidence type="ECO:0000313" key="10">
    <source>
        <dbReference type="EMBL" id="MDN3686275.1"/>
    </source>
</evidence>
<dbReference type="PANTHER" id="PTHR30572:SF4">
    <property type="entry name" value="ABC TRANSPORTER PERMEASE YTRF"/>
    <property type="match status" value="1"/>
</dbReference>
<accession>A0ABT8C0E7</accession>
<sequence>MTMVKNYFKIAFRYLWQTKISSTIHLVGLSIAMAAAILILLWSQNELRFDNYYPDADRIYLRADYDTIKAEYPFSGTSQYPAFEAIQEKIPEIEQMAMAGINVGRKVLEINGHQFKEPNALIVGKDWIDMFDYKVHQGNMDFFFNNPRSVILTRSKAANYFGDLPTLQQTLYIDSIPYTIAAIIEDIPANASFQQDVLVSNSFYNERKEDSDDTKSWGIFSQLMFIKLYQGASVEEAEKKIAEIIANNRPAWMANSPRRSKLVALTDLHFETGLLDQIIPHGNTLNIWVFSILAILLLGVASVNFVNLSIARIGTRLKEIGIRKIVGASKHHLFVQVMVETFLSIIMAAGITLLLVLLVLPEFNAFAERNLVLNLMNPHVLLLILGIVVLVFIMTGLYPAMVLATLKPIGLLKNQVMAGLSRQGFRKALVTGQLVFTVVLLVGIVTIHYQFAYIQQQTDNYQKEQVFRLHVPLPLGFGFGDEEAKERHWTRVNSIKTNLLASNAIQSVSQVNGTSIVDDNRKQPVDIAWSGYPKSQEPVDAVMIWADEDYAELANLTMVSGRWFESENEADRFNFVINETAVKIFGLEEPVVGTSFSTISYRTGSEEMGSIIGIVKDYHHKSLHEKIDPVVFSLDPYGGSSYLVKVNAGNATQALDHAKKVWNDFSPEHPFEYSFLDEEFDRLYKEDRRALTISMTFGGLSILLSSLGLLGMISVSVQQRTKEIGIRKVMGADVTVILTLLGKDFIKLVLVAIIIASPIAWYVMDRWLENFAYRIDIDWWIFAVAGLVAMVIALVTLSFQTIRAAVANPVEALRSE</sequence>
<feature type="transmembrane region" description="Helical" evidence="7">
    <location>
        <begin position="779"/>
        <end position="799"/>
    </location>
</feature>
<evidence type="ECO:0000313" key="11">
    <source>
        <dbReference type="Proteomes" id="UP001236663"/>
    </source>
</evidence>